<proteinExistence type="predicted"/>
<evidence type="ECO:0000259" key="3">
    <source>
        <dbReference type="PROSITE" id="PS50013"/>
    </source>
</evidence>
<gene>
    <name evidence="4" type="ORF">MCOR_12723</name>
</gene>
<sequence>MLYLVKWEGFHEDDNTWEPQSHLDIASMTNFFPAIINVDRLTRTARLFEDAMQQRLRPNNRTESTNLRFDLDVYRYCVSTDESVLIDSVNKLSKLPVSNDWNYYRLNRQCYGQKKTFPFRLTSKLQMRKIHLRKDDGSVETKLRPVELEITSASESC</sequence>
<keyword evidence="2" id="KW-0539">Nucleus</keyword>
<comment type="subcellular location">
    <subcellularLocation>
        <location evidence="1">Nucleus</location>
    </subcellularLocation>
</comment>
<dbReference type="AlphaFoldDB" id="A0A6J8AXK7"/>
<dbReference type="EMBL" id="CACVKT020002165">
    <property type="protein sequence ID" value="CAC5375868.1"/>
    <property type="molecule type" value="Genomic_DNA"/>
</dbReference>
<name>A0A6J8AXK7_MYTCO</name>
<feature type="domain" description="Chromo" evidence="3">
    <location>
        <begin position="1"/>
        <end position="32"/>
    </location>
</feature>
<dbReference type="Pfam" id="PF00385">
    <property type="entry name" value="Chromo"/>
    <property type="match status" value="1"/>
</dbReference>
<dbReference type="PROSITE" id="PS50013">
    <property type="entry name" value="CHROMO_2"/>
    <property type="match status" value="1"/>
</dbReference>
<reference evidence="4 5" key="1">
    <citation type="submission" date="2020-06" db="EMBL/GenBank/DDBJ databases">
        <authorList>
            <person name="Li R."/>
            <person name="Bekaert M."/>
        </authorList>
    </citation>
    <scope>NUCLEOTIDE SEQUENCE [LARGE SCALE GENOMIC DNA]</scope>
    <source>
        <strain evidence="5">wild</strain>
    </source>
</reference>
<dbReference type="InterPro" id="IPR016197">
    <property type="entry name" value="Chromo-like_dom_sf"/>
</dbReference>
<protein>
    <recommendedName>
        <fullName evidence="3">Chromo domain-containing protein</fullName>
    </recommendedName>
</protein>
<dbReference type="Proteomes" id="UP000507470">
    <property type="component" value="Unassembled WGS sequence"/>
</dbReference>
<evidence type="ECO:0000313" key="4">
    <source>
        <dbReference type="EMBL" id="CAC5375868.1"/>
    </source>
</evidence>
<dbReference type="Gene3D" id="2.40.50.40">
    <property type="match status" value="1"/>
</dbReference>
<dbReference type="InterPro" id="IPR023779">
    <property type="entry name" value="Chromodomain_CS"/>
</dbReference>
<evidence type="ECO:0000256" key="2">
    <source>
        <dbReference type="ARBA" id="ARBA00023242"/>
    </source>
</evidence>
<accession>A0A6J8AXK7</accession>
<organism evidence="4 5">
    <name type="scientific">Mytilus coruscus</name>
    <name type="common">Sea mussel</name>
    <dbReference type="NCBI Taxonomy" id="42192"/>
    <lineage>
        <taxon>Eukaryota</taxon>
        <taxon>Metazoa</taxon>
        <taxon>Spiralia</taxon>
        <taxon>Lophotrochozoa</taxon>
        <taxon>Mollusca</taxon>
        <taxon>Bivalvia</taxon>
        <taxon>Autobranchia</taxon>
        <taxon>Pteriomorphia</taxon>
        <taxon>Mytilida</taxon>
        <taxon>Mytiloidea</taxon>
        <taxon>Mytilidae</taxon>
        <taxon>Mytilinae</taxon>
        <taxon>Mytilus</taxon>
    </lineage>
</organism>
<evidence type="ECO:0000256" key="1">
    <source>
        <dbReference type="ARBA" id="ARBA00004123"/>
    </source>
</evidence>
<keyword evidence="5" id="KW-1185">Reference proteome</keyword>
<dbReference type="InterPro" id="IPR023780">
    <property type="entry name" value="Chromo_domain"/>
</dbReference>
<dbReference type="GO" id="GO:0005634">
    <property type="term" value="C:nucleus"/>
    <property type="evidence" value="ECO:0007669"/>
    <property type="project" value="UniProtKB-SubCell"/>
</dbReference>
<dbReference type="OrthoDB" id="5959797at2759"/>
<dbReference type="CDD" id="cd00024">
    <property type="entry name" value="CD_CSD"/>
    <property type="match status" value="1"/>
</dbReference>
<dbReference type="PROSITE" id="PS00598">
    <property type="entry name" value="CHROMO_1"/>
    <property type="match status" value="1"/>
</dbReference>
<dbReference type="SUPFAM" id="SSF54160">
    <property type="entry name" value="Chromo domain-like"/>
    <property type="match status" value="1"/>
</dbReference>
<evidence type="ECO:0000313" key="5">
    <source>
        <dbReference type="Proteomes" id="UP000507470"/>
    </source>
</evidence>
<dbReference type="InterPro" id="IPR000953">
    <property type="entry name" value="Chromo/chromo_shadow_dom"/>
</dbReference>